<gene>
    <name evidence="4 5" type="primary">mqnD</name>
    <name evidence="5" type="ORF">FAK_25510</name>
</gene>
<evidence type="ECO:0000313" key="5">
    <source>
        <dbReference type="EMBL" id="BEQ15485.1"/>
    </source>
</evidence>
<comment type="catalytic activity">
    <reaction evidence="4">
        <text>cyclic dehypoxanthinylfutalosinate = 1,4-dihydroxy-6-naphthoate + dihydroxyacetone</text>
        <dbReference type="Rhea" id="RHEA:33087"/>
        <dbReference type="ChEBI" id="CHEBI:16016"/>
        <dbReference type="ChEBI" id="CHEBI:64254"/>
        <dbReference type="ChEBI" id="CHEBI:64270"/>
        <dbReference type="EC" id="4.1.99.29"/>
    </reaction>
</comment>
<feature type="active site" description="Proton acceptor" evidence="4">
    <location>
        <position position="151"/>
    </location>
</feature>
<accession>A0AAU9EHL5</accession>
<protein>
    <recommendedName>
        <fullName evidence="4">1,4-dihydroxy-6-naphtoate synthase</fullName>
        <ecNumber evidence="4">4.1.99.29</ecNumber>
    </recommendedName>
    <alternativeName>
        <fullName evidence="4">Menaquinone biosynthetic enzyme MqnD</fullName>
    </alternativeName>
</protein>
<comment type="pathway">
    <text evidence="1 4">Quinol/quinone metabolism; menaquinone biosynthesis.</text>
</comment>
<dbReference type="PANTHER" id="PTHR37167:SF1">
    <property type="entry name" value="1,4-DIHYDROXY-6-NAPHTOATE SYNTHASE"/>
    <property type="match status" value="1"/>
</dbReference>
<organism evidence="5 6">
    <name type="scientific">Desulfoferula mesophila</name>
    <dbReference type="NCBI Taxonomy" id="3058419"/>
    <lineage>
        <taxon>Bacteria</taxon>
        <taxon>Pseudomonadati</taxon>
        <taxon>Thermodesulfobacteriota</taxon>
        <taxon>Desulfarculia</taxon>
        <taxon>Desulfarculales</taxon>
        <taxon>Desulfarculaceae</taxon>
        <taxon>Desulfoferula</taxon>
    </lineage>
</organism>
<dbReference type="SUPFAM" id="SSF53850">
    <property type="entry name" value="Periplasmic binding protein-like II"/>
    <property type="match status" value="1"/>
</dbReference>
<dbReference type="PANTHER" id="PTHR37167">
    <property type="entry name" value="1,4-DIHYDROXY-6-NAPHTOATE SYNTHASE"/>
    <property type="match status" value="1"/>
</dbReference>
<dbReference type="InterPro" id="IPR030869">
    <property type="entry name" value="MqnD"/>
</dbReference>
<dbReference type="EC" id="4.1.99.29" evidence="4"/>
<evidence type="ECO:0000256" key="1">
    <source>
        <dbReference type="ARBA" id="ARBA00004863"/>
    </source>
</evidence>
<dbReference type="InterPro" id="IPR003773">
    <property type="entry name" value="Menaquinone_biosynth"/>
</dbReference>
<dbReference type="HAMAP" id="MF_00996">
    <property type="entry name" value="MqnD"/>
    <property type="match status" value="1"/>
</dbReference>
<evidence type="ECO:0000256" key="3">
    <source>
        <dbReference type="ARBA" id="ARBA00023239"/>
    </source>
</evidence>
<proteinExistence type="inferred from homology"/>
<evidence type="ECO:0000313" key="6">
    <source>
        <dbReference type="Proteomes" id="UP001366166"/>
    </source>
</evidence>
<keyword evidence="6" id="KW-1185">Reference proteome</keyword>
<comment type="similarity">
    <text evidence="4">Belongs to the MqnA/MqnD family. MqnD subfamily.</text>
</comment>
<dbReference type="GO" id="GO:0016830">
    <property type="term" value="F:carbon-carbon lyase activity"/>
    <property type="evidence" value="ECO:0007669"/>
    <property type="project" value="UniProtKB-UniRule"/>
</dbReference>
<dbReference type="CDD" id="cd13635">
    <property type="entry name" value="PBP2_Ttha1568_Mqnd"/>
    <property type="match status" value="1"/>
</dbReference>
<feature type="binding site" evidence="4">
    <location>
        <begin position="58"/>
        <end position="60"/>
    </location>
    <ligand>
        <name>substrate</name>
    </ligand>
</feature>
<keyword evidence="3 4" id="KW-0456">Lyase</keyword>
<reference evidence="6" key="1">
    <citation type="journal article" date="2023" name="Arch. Microbiol.">
        <title>Desulfoferula mesophilus gen. nov. sp. nov., a mesophilic sulfate-reducing bacterium isolated from a brackish lake sediment.</title>
        <authorList>
            <person name="Watanabe T."/>
            <person name="Yabe T."/>
            <person name="Tsuji J.M."/>
            <person name="Fukui M."/>
        </authorList>
    </citation>
    <scope>NUCLEOTIDE SEQUENCE [LARGE SCALE GENOMIC DNA]</scope>
    <source>
        <strain evidence="6">12FAK</strain>
    </source>
</reference>
<dbReference type="RefSeq" id="WP_338599924.1">
    <property type="nucleotide sequence ID" value="NZ_AP028679.1"/>
</dbReference>
<dbReference type="Gene3D" id="3.40.190.10">
    <property type="entry name" value="Periplasmic binding protein-like II"/>
    <property type="match status" value="2"/>
</dbReference>
<comment type="function">
    <text evidence="4">Catalyzes the conversion of cyclic dehypoxanthine futalosine (cyclic DHFL) into 1,4-dihydroxy-6-naphthoate, a step in the biosynthesis of menaquinone (MK, vitamin K2).</text>
</comment>
<dbReference type="GO" id="GO:0009234">
    <property type="term" value="P:menaquinone biosynthetic process"/>
    <property type="evidence" value="ECO:0007669"/>
    <property type="project" value="UniProtKB-UniRule"/>
</dbReference>
<dbReference type="AlphaFoldDB" id="A0AAU9EHL5"/>
<dbReference type="Pfam" id="PF02621">
    <property type="entry name" value="VitK2_biosynth"/>
    <property type="match status" value="1"/>
</dbReference>
<feature type="binding site" evidence="4">
    <location>
        <begin position="112"/>
        <end position="113"/>
    </location>
    <ligand>
        <name>substrate</name>
    </ligand>
</feature>
<dbReference type="KEGG" id="dmp:FAK_25510"/>
<sequence length="279" mass="30209">MNPREIGFGLSPCPNDTFAFHAALHGLVDTRGWRLRPHMADVEELNRLALAGELEMTKLSFPALGRCLDRYGLLTAGAALGRGCGPLVVCRPGFDLERLAEATVAVPGFNTTAFMLLSLYLGRAPLAEALVFDQIMPAVAERRFEAGLIIHEGRFTFEGYGLLAPLDLGAWWEEISGLPIPLGCIAARRDLGREAARELQDILSASVAHAQARPQASQEFMLAHAQEMLPEVVNEHIGLYVNDFSRELGPEGLAAVEELLARGREIGLLPQGGYSLLAG</sequence>
<evidence type="ECO:0000256" key="4">
    <source>
        <dbReference type="HAMAP-Rule" id="MF_00996"/>
    </source>
</evidence>
<keyword evidence="2 4" id="KW-0474">Menaquinone biosynthesis</keyword>
<dbReference type="EMBL" id="AP028679">
    <property type="protein sequence ID" value="BEQ15485.1"/>
    <property type="molecule type" value="Genomic_DNA"/>
</dbReference>
<evidence type="ECO:0000256" key="2">
    <source>
        <dbReference type="ARBA" id="ARBA00022428"/>
    </source>
</evidence>
<name>A0AAU9EHL5_9BACT</name>
<dbReference type="Proteomes" id="UP001366166">
    <property type="component" value="Chromosome"/>
</dbReference>